<keyword evidence="1 3" id="KW-0853">WD repeat</keyword>
<evidence type="ECO:0000256" key="3">
    <source>
        <dbReference type="PROSITE-ProRule" id="PRU00221"/>
    </source>
</evidence>
<dbReference type="PANTHER" id="PTHR22847">
    <property type="entry name" value="WD40 REPEAT PROTEIN"/>
    <property type="match status" value="1"/>
</dbReference>
<evidence type="ECO:0000256" key="1">
    <source>
        <dbReference type="ARBA" id="ARBA00022574"/>
    </source>
</evidence>
<protein>
    <submittedName>
        <fullName evidence="4">Uncharacterized protein</fullName>
    </submittedName>
</protein>
<reference evidence="4" key="1">
    <citation type="submission" date="2021-01" db="EMBL/GenBank/DDBJ databases">
        <authorList>
            <person name="Corre E."/>
            <person name="Pelletier E."/>
            <person name="Niang G."/>
            <person name="Scheremetjew M."/>
            <person name="Finn R."/>
            <person name="Kale V."/>
            <person name="Holt S."/>
            <person name="Cochrane G."/>
            <person name="Meng A."/>
            <person name="Brown T."/>
            <person name="Cohen L."/>
        </authorList>
    </citation>
    <scope>NUCLEOTIDE SEQUENCE</scope>
    <source>
        <strain evidence="4">PLY429</strain>
    </source>
</reference>
<dbReference type="EMBL" id="HBGG01011748">
    <property type="protein sequence ID" value="CAD9203753.1"/>
    <property type="molecule type" value="Transcribed_RNA"/>
</dbReference>
<sequence length="454" mass="49130">MFMKMCRCPCPLSSRSRVALKAVHTGPPHVLQLVRCGCSVPWRHTDSLRRRAAERGAAVVAQSGFSDGASPSGQGEDSGAGGGGFDFSILKGRIESLKEAEAAEQCINWRKGRCTHHTVAVLDVWVRRLRLHGNCIAAGSHTGECYIIDGLCGRSTQHNLYPDTETEGPISTARCIRQYIGLEDEITSIDYDGSRLVAGTVSGALRVWETNENLVKESWEPGSGCQVLAGTPEDAVVLSGHCAPITHCQLLPQQRVITSSVDGNIIMWDGRNGRVMYRIPVGASVTSLHATPRHIIAGLGDGRVAVWSNPESPKKLPRLMLSFTGHPAPITCIQMLHDEQFEQDLLVTGAEDGLLRSWDVKNGGAWLHEFSGHRGKVVSLQVDESKVLSASRDGSIRCWDLRSGKSLFGIWGLTPYIGSVQFDDSRLVSDGTNNAIGLHDFGVGAPVSGEDMYP</sequence>
<organism evidence="4">
    <name type="scientific">Tetraselmis chuii</name>
    <dbReference type="NCBI Taxonomy" id="63592"/>
    <lineage>
        <taxon>Eukaryota</taxon>
        <taxon>Viridiplantae</taxon>
        <taxon>Chlorophyta</taxon>
        <taxon>core chlorophytes</taxon>
        <taxon>Chlorodendrophyceae</taxon>
        <taxon>Chlorodendrales</taxon>
        <taxon>Chlorodendraceae</taxon>
        <taxon>Tetraselmis</taxon>
    </lineage>
</organism>
<dbReference type="SUPFAM" id="SSF50978">
    <property type="entry name" value="WD40 repeat-like"/>
    <property type="match status" value="1"/>
</dbReference>
<dbReference type="InterPro" id="IPR019775">
    <property type="entry name" value="WD40_repeat_CS"/>
</dbReference>
<keyword evidence="2" id="KW-0677">Repeat</keyword>
<dbReference type="GO" id="GO:1990234">
    <property type="term" value="C:transferase complex"/>
    <property type="evidence" value="ECO:0007669"/>
    <property type="project" value="UniProtKB-ARBA"/>
</dbReference>
<evidence type="ECO:0000256" key="2">
    <source>
        <dbReference type="ARBA" id="ARBA00022737"/>
    </source>
</evidence>
<proteinExistence type="predicted"/>
<accession>A0A7S1SN14</accession>
<name>A0A7S1SN14_9CHLO</name>
<feature type="repeat" description="WD" evidence="3">
    <location>
        <begin position="370"/>
        <end position="409"/>
    </location>
</feature>
<feature type="repeat" description="WD" evidence="3">
    <location>
        <begin position="238"/>
        <end position="278"/>
    </location>
</feature>
<dbReference type="PRINTS" id="PR00320">
    <property type="entry name" value="GPROTEINBRPT"/>
</dbReference>
<dbReference type="Gene3D" id="2.130.10.10">
    <property type="entry name" value="YVTN repeat-like/Quinoprotein amine dehydrogenase"/>
    <property type="match status" value="2"/>
</dbReference>
<dbReference type="InterPro" id="IPR015943">
    <property type="entry name" value="WD40/YVTN_repeat-like_dom_sf"/>
</dbReference>
<dbReference type="InterPro" id="IPR020472">
    <property type="entry name" value="WD40_PAC1"/>
</dbReference>
<gene>
    <name evidence="4" type="ORF">TCHU04912_LOCUS5988</name>
</gene>
<dbReference type="AlphaFoldDB" id="A0A7S1SN14"/>
<dbReference type="InterPro" id="IPR001680">
    <property type="entry name" value="WD40_rpt"/>
</dbReference>
<dbReference type="SMART" id="SM00320">
    <property type="entry name" value="WD40"/>
    <property type="match status" value="6"/>
</dbReference>
<dbReference type="PROSITE" id="PS50294">
    <property type="entry name" value="WD_REPEATS_REGION"/>
    <property type="match status" value="2"/>
</dbReference>
<dbReference type="Pfam" id="PF00400">
    <property type="entry name" value="WD40"/>
    <property type="match status" value="3"/>
</dbReference>
<dbReference type="InterPro" id="IPR036322">
    <property type="entry name" value="WD40_repeat_dom_sf"/>
</dbReference>
<evidence type="ECO:0000313" key="4">
    <source>
        <dbReference type="EMBL" id="CAD9203753.1"/>
    </source>
</evidence>
<dbReference type="PROSITE" id="PS50082">
    <property type="entry name" value="WD_REPEATS_2"/>
    <property type="match status" value="3"/>
</dbReference>
<feature type="repeat" description="WD" evidence="3">
    <location>
        <begin position="323"/>
        <end position="363"/>
    </location>
</feature>
<dbReference type="PANTHER" id="PTHR22847:SF637">
    <property type="entry name" value="WD REPEAT DOMAIN 5B"/>
    <property type="match status" value="1"/>
</dbReference>
<dbReference type="PROSITE" id="PS00678">
    <property type="entry name" value="WD_REPEATS_1"/>
    <property type="match status" value="1"/>
</dbReference>